<keyword evidence="2" id="KW-0732">Signal</keyword>
<gene>
    <name evidence="3" type="ORF">GDO81_021660</name>
</gene>
<accession>A0AAV6ZTS6</accession>
<feature type="compositionally biased region" description="Pro residues" evidence="1">
    <location>
        <begin position="161"/>
        <end position="182"/>
    </location>
</feature>
<evidence type="ECO:0000313" key="3">
    <source>
        <dbReference type="EMBL" id="KAG8550745.1"/>
    </source>
</evidence>
<evidence type="ECO:0008006" key="5">
    <source>
        <dbReference type="Google" id="ProtNLM"/>
    </source>
</evidence>
<dbReference type="EMBL" id="WNYA01000030">
    <property type="protein sequence ID" value="KAG8550745.1"/>
    <property type="molecule type" value="Genomic_DNA"/>
</dbReference>
<proteinExistence type="predicted"/>
<comment type="caution">
    <text evidence="3">The sequence shown here is derived from an EMBL/GenBank/DDBJ whole genome shotgun (WGS) entry which is preliminary data.</text>
</comment>
<feature type="region of interest" description="Disordered" evidence="1">
    <location>
        <begin position="66"/>
        <end position="271"/>
    </location>
</feature>
<name>A0AAV6ZTS6_ENGPU</name>
<feature type="compositionally biased region" description="Low complexity" evidence="1">
    <location>
        <begin position="107"/>
        <end position="118"/>
    </location>
</feature>
<evidence type="ECO:0000256" key="2">
    <source>
        <dbReference type="SAM" id="SignalP"/>
    </source>
</evidence>
<sequence>MVVPGWMPSCSATLLLQTGHSLWIPLLPATCHPGPPPRPPELLASAFSRPQRGTSSDPMTPVCWAPTRPHPLLGAAHPSAAPGRIPSSAPGRIPSSHQPHPLLGTRPLPSSAPAASLLGTRPPLLGTSRIPLLGTRPHPPSAQAASPCLRKPDPPLIHQAPAPPASPAPPPPRHQSPAPPPRTSRNPPTHRHPVPPAPYLAPLDTGRGRKPPSPAISVEGGPAPHRRPPDRLSPSSPSLGRRRGAARRRTAAPQPRGPSKKDDRSRSAGPSIKILWRESSRGQGPTLLCSRVSCTLTCRPKFYPLPAFLHQSPMIPLPPCCLVAPSHPPCA</sequence>
<dbReference type="Proteomes" id="UP000824782">
    <property type="component" value="Unassembled WGS sequence"/>
</dbReference>
<evidence type="ECO:0000256" key="1">
    <source>
        <dbReference type="SAM" id="MobiDB-lite"/>
    </source>
</evidence>
<feature type="signal peptide" evidence="2">
    <location>
        <begin position="1"/>
        <end position="21"/>
    </location>
</feature>
<dbReference type="AlphaFoldDB" id="A0AAV6ZTS6"/>
<protein>
    <recommendedName>
        <fullName evidence="5">Basic proline-rich protein-like</fullName>
    </recommendedName>
</protein>
<feature type="compositionally biased region" description="Basic residues" evidence="1">
    <location>
        <begin position="240"/>
        <end position="250"/>
    </location>
</feature>
<feature type="chain" id="PRO_5043540790" description="Basic proline-rich protein-like" evidence="2">
    <location>
        <begin position="22"/>
        <end position="331"/>
    </location>
</feature>
<dbReference type="PRINTS" id="PR01217">
    <property type="entry name" value="PRICHEXTENSN"/>
</dbReference>
<organism evidence="3 4">
    <name type="scientific">Engystomops pustulosus</name>
    <name type="common">Tungara frog</name>
    <name type="synonym">Physalaemus pustulosus</name>
    <dbReference type="NCBI Taxonomy" id="76066"/>
    <lineage>
        <taxon>Eukaryota</taxon>
        <taxon>Metazoa</taxon>
        <taxon>Chordata</taxon>
        <taxon>Craniata</taxon>
        <taxon>Vertebrata</taxon>
        <taxon>Euteleostomi</taxon>
        <taxon>Amphibia</taxon>
        <taxon>Batrachia</taxon>
        <taxon>Anura</taxon>
        <taxon>Neobatrachia</taxon>
        <taxon>Hyloidea</taxon>
        <taxon>Leptodactylidae</taxon>
        <taxon>Leiuperinae</taxon>
        <taxon>Engystomops</taxon>
    </lineage>
</organism>
<reference evidence="3" key="1">
    <citation type="thesis" date="2020" institute="ProQuest LLC" country="789 East Eisenhower Parkway, Ann Arbor, MI, USA">
        <title>Comparative Genomics and Chromosome Evolution.</title>
        <authorList>
            <person name="Mudd A.B."/>
        </authorList>
    </citation>
    <scope>NUCLEOTIDE SEQUENCE</scope>
    <source>
        <strain evidence="3">237g6f4</strain>
        <tissue evidence="3">Blood</tissue>
    </source>
</reference>
<keyword evidence="4" id="KW-1185">Reference proteome</keyword>
<evidence type="ECO:0000313" key="4">
    <source>
        <dbReference type="Proteomes" id="UP000824782"/>
    </source>
</evidence>